<evidence type="ECO:0000256" key="1">
    <source>
        <dbReference type="SAM" id="MobiDB-lite"/>
    </source>
</evidence>
<evidence type="ECO:0000313" key="2">
    <source>
        <dbReference type="EMBL" id="MCI25018.1"/>
    </source>
</evidence>
<sequence length="89" mass="9926">MFCRNESELIEKIVKDTLDKLAPAPVQMNHKEVKSVLDTVSNDTVQMMGSYGAGGIGKTTFAVGSLSGKKKNEKKKKNKKKKKNAHKWF</sequence>
<feature type="compositionally biased region" description="Basic residues" evidence="1">
    <location>
        <begin position="68"/>
        <end position="89"/>
    </location>
</feature>
<keyword evidence="3" id="KW-1185">Reference proteome</keyword>
<evidence type="ECO:0000313" key="3">
    <source>
        <dbReference type="Proteomes" id="UP000265520"/>
    </source>
</evidence>
<comment type="caution">
    <text evidence="2">The sequence shown here is derived from an EMBL/GenBank/DDBJ whole genome shotgun (WGS) entry which is preliminary data.</text>
</comment>
<accession>A0A392QLC3</accession>
<feature type="region of interest" description="Disordered" evidence="1">
    <location>
        <begin position="65"/>
        <end position="89"/>
    </location>
</feature>
<reference evidence="2 3" key="1">
    <citation type="journal article" date="2018" name="Front. Plant Sci.">
        <title>Red Clover (Trifolium pratense) and Zigzag Clover (T. medium) - A Picture of Genomic Similarities and Differences.</title>
        <authorList>
            <person name="Dluhosova J."/>
            <person name="Istvanek J."/>
            <person name="Nedelnik J."/>
            <person name="Repkova J."/>
        </authorList>
    </citation>
    <scope>NUCLEOTIDE SEQUENCE [LARGE SCALE GENOMIC DNA]</scope>
    <source>
        <strain evidence="3">cv. 10/8</strain>
        <tissue evidence="2">Leaf</tissue>
    </source>
</reference>
<dbReference type="AlphaFoldDB" id="A0A392QLC3"/>
<name>A0A392QLC3_9FABA</name>
<proteinExistence type="predicted"/>
<dbReference type="EMBL" id="LXQA010144854">
    <property type="protein sequence ID" value="MCI25018.1"/>
    <property type="molecule type" value="Genomic_DNA"/>
</dbReference>
<dbReference type="Proteomes" id="UP000265520">
    <property type="component" value="Unassembled WGS sequence"/>
</dbReference>
<protein>
    <submittedName>
        <fullName evidence="2">Resistance protein</fullName>
    </submittedName>
</protein>
<organism evidence="2 3">
    <name type="scientific">Trifolium medium</name>
    <dbReference type="NCBI Taxonomy" id="97028"/>
    <lineage>
        <taxon>Eukaryota</taxon>
        <taxon>Viridiplantae</taxon>
        <taxon>Streptophyta</taxon>
        <taxon>Embryophyta</taxon>
        <taxon>Tracheophyta</taxon>
        <taxon>Spermatophyta</taxon>
        <taxon>Magnoliopsida</taxon>
        <taxon>eudicotyledons</taxon>
        <taxon>Gunneridae</taxon>
        <taxon>Pentapetalae</taxon>
        <taxon>rosids</taxon>
        <taxon>fabids</taxon>
        <taxon>Fabales</taxon>
        <taxon>Fabaceae</taxon>
        <taxon>Papilionoideae</taxon>
        <taxon>50 kb inversion clade</taxon>
        <taxon>NPAAA clade</taxon>
        <taxon>Hologalegina</taxon>
        <taxon>IRL clade</taxon>
        <taxon>Trifolieae</taxon>
        <taxon>Trifolium</taxon>
    </lineage>
</organism>